<evidence type="ECO:0000256" key="6">
    <source>
        <dbReference type="ARBA" id="ARBA00022989"/>
    </source>
</evidence>
<keyword evidence="11" id="KW-1185">Reference proteome</keyword>
<dbReference type="InterPro" id="IPR002293">
    <property type="entry name" value="AA/rel_permease1"/>
</dbReference>
<keyword evidence="4" id="KW-1003">Cell membrane</keyword>
<dbReference type="EMBL" id="SIHO01000003">
    <property type="protein sequence ID" value="TFU01172.1"/>
    <property type="molecule type" value="Genomic_DNA"/>
</dbReference>
<evidence type="ECO:0000256" key="9">
    <source>
        <dbReference type="SAM" id="Phobius"/>
    </source>
</evidence>
<feature type="transmembrane region" description="Helical" evidence="9">
    <location>
        <begin position="152"/>
        <end position="170"/>
    </location>
</feature>
<feature type="transmembrane region" description="Helical" evidence="9">
    <location>
        <begin position="326"/>
        <end position="346"/>
    </location>
</feature>
<accession>A0A4Y9EK62</accession>
<dbReference type="PANTHER" id="PTHR42770">
    <property type="entry name" value="AMINO ACID TRANSPORTER-RELATED"/>
    <property type="match status" value="1"/>
</dbReference>
<dbReference type="PIRSF" id="PIRSF006060">
    <property type="entry name" value="AA_transporter"/>
    <property type="match status" value="1"/>
</dbReference>
<reference evidence="10 11" key="1">
    <citation type="submission" date="2019-02" db="EMBL/GenBank/DDBJ databases">
        <title>Polymorphobacter sp. isolated from the lake at the Tibet of China.</title>
        <authorList>
            <person name="Li A."/>
        </authorList>
    </citation>
    <scope>NUCLEOTIDE SEQUENCE [LARGE SCALE GENOMIC DNA]</scope>
    <source>
        <strain evidence="10 11">DJ1R-1</strain>
    </source>
</reference>
<evidence type="ECO:0000256" key="4">
    <source>
        <dbReference type="ARBA" id="ARBA00022475"/>
    </source>
</evidence>
<evidence type="ECO:0000256" key="7">
    <source>
        <dbReference type="ARBA" id="ARBA00023136"/>
    </source>
</evidence>
<dbReference type="AlphaFoldDB" id="A0A4Y9EK62"/>
<feature type="transmembrane region" description="Helical" evidence="9">
    <location>
        <begin position="296"/>
        <end position="320"/>
    </location>
</feature>
<dbReference type="GO" id="GO:0022857">
    <property type="term" value="F:transmembrane transporter activity"/>
    <property type="evidence" value="ECO:0007669"/>
    <property type="project" value="InterPro"/>
</dbReference>
<evidence type="ECO:0000256" key="5">
    <source>
        <dbReference type="ARBA" id="ARBA00022692"/>
    </source>
</evidence>
<sequence>MALLRWRAQRHGGTHHGKVFSGQRQLTDTATHKKLGFWMCLAMVMGIMIGSGVFLLPAALAPFGWNAVVGWALTIIGTMTIVTMLVRLTRHLPEADGPHGFVGTAFGPLPAFLVTWSQWVATVVANAAVSTAAVSYLSMFSPGIANVPGLPALLSIAVVWGVTVVNLRGAHAAGGFQIVTTILKLTPLFAAIGITLWVTGASKGAALAPLPAEGFSASAITGAAALTLWAMLGFESASFASAQVDEPTKNLPRALMWGTALTGVIYIIACSGIALLMPADVAAASHAPFADFIAQYWGHGPALTVAIFAAISGIGCLNGLSLGNGALVVSVARAGAIPAWFGIVNAHGTPVRALLFNAVLTTILLLLNSSRGMTDLFVYLALLSTSSTLFVYLGVTTSALRLRIGGAIGLVALGYVFWTLWGAGVQATGWSTVLLIAGAPVFWLMRRATRLRLRASGGQA</sequence>
<evidence type="ECO:0000256" key="1">
    <source>
        <dbReference type="ARBA" id="ARBA00004651"/>
    </source>
</evidence>
<dbReference type="OrthoDB" id="3185104at2"/>
<comment type="caution">
    <text evidence="10">The sequence shown here is derived from an EMBL/GenBank/DDBJ whole genome shotgun (WGS) entry which is preliminary data.</text>
</comment>
<evidence type="ECO:0000256" key="8">
    <source>
        <dbReference type="ARBA" id="ARBA00045636"/>
    </source>
</evidence>
<evidence type="ECO:0000256" key="3">
    <source>
        <dbReference type="ARBA" id="ARBA00021069"/>
    </source>
</evidence>
<gene>
    <name evidence="10" type="ORF">EUV02_12745</name>
</gene>
<feature type="transmembrane region" description="Helical" evidence="9">
    <location>
        <begin position="254"/>
        <end position="276"/>
    </location>
</feature>
<feature type="transmembrane region" description="Helical" evidence="9">
    <location>
        <begin position="35"/>
        <end position="56"/>
    </location>
</feature>
<feature type="transmembrane region" description="Helical" evidence="9">
    <location>
        <begin position="176"/>
        <end position="198"/>
    </location>
</feature>
<feature type="transmembrane region" description="Helical" evidence="9">
    <location>
        <begin position="100"/>
        <end position="117"/>
    </location>
</feature>
<evidence type="ECO:0000256" key="2">
    <source>
        <dbReference type="ARBA" id="ARBA00008220"/>
    </source>
</evidence>
<evidence type="ECO:0000313" key="10">
    <source>
        <dbReference type="EMBL" id="TFU01172.1"/>
    </source>
</evidence>
<dbReference type="Gene3D" id="1.20.1740.10">
    <property type="entry name" value="Amino acid/polyamine transporter I"/>
    <property type="match status" value="1"/>
</dbReference>
<protein>
    <recommendedName>
        <fullName evidence="3">Arginine/agmatine antiporter</fullName>
    </recommendedName>
</protein>
<keyword evidence="7 9" id="KW-0472">Membrane</keyword>
<dbReference type="Pfam" id="PF13520">
    <property type="entry name" value="AA_permease_2"/>
    <property type="match status" value="1"/>
</dbReference>
<feature type="transmembrane region" description="Helical" evidence="9">
    <location>
        <begin position="376"/>
        <end position="395"/>
    </location>
</feature>
<organism evidence="10 11">
    <name type="scientific">Glacieibacterium arshaanense</name>
    <dbReference type="NCBI Taxonomy" id="2511025"/>
    <lineage>
        <taxon>Bacteria</taxon>
        <taxon>Pseudomonadati</taxon>
        <taxon>Pseudomonadota</taxon>
        <taxon>Alphaproteobacteria</taxon>
        <taxon>Sphingomonadales</taxon>
        <taxon>Sphingosinicellaceae</taxon>
        <taxon>Glacieibacterium</taxon>
    </lineage>
</organism>
<evidence type="ECO:0000313" key="11">
    <source>
        <dbReference type="Proteomes" id="UP000297737"/>
    </source>
</evidence>
<feature type="transmembrane region" description="Helical" evidence="9">
    <location>
        <begin position="210"/>
        <end position="234"/>
    </location>
</feature>
<feature type="transmembrane region" description="Helical" evidence="9">
    <location>
        <begin position="402"/>
        <end position="421"/>
    </location>
</feature>
<dbReference type="GO" id="GO:0005886">
    <property type="term" value="C:plasma membrane"/>
    <property type="evidence" value="ECO:0007669"/>
    <property type="project" value="UniProtKB-SubCell"/>
</dbReference>
<keyword evidence="6 9" id="KW-1133">Transmembrane helix</keyword>
<comment type="function">
    <text evidence="8">Major component of the acid-resistance (AR) system allowing enteric pathogens to survive the acidic environment in the stomach. Exchanges extracellular arginine for its intracellular decarboxylation product agmatine (Agm) thereby expelling intracellular protons. Probably undergoes several conformational states in order to translocate the substrate across the membrane; keeps the substrate accessible to only 1 side of the membrane at a time by opening and closing 3 membrane-internal gates.</text>
</comment>
<dbReference type="Proteomes" id="UP000297737">
    <property type="component" value="Unassembled WGS sequence"/>
</dbReference>
<dbReference type="InterPro" id="IPR050367">
    <property type="entry name" value="APC_superfamily"/>
</dbReference>
<feature type="transmembrane region" description="Helical" evidence="9">
    <location>
        <begin position="68"/>
        <end position="88"/>
    </location>
</feature>
<feature type="transmembrane region" description="Helical" evidence="9">
    <location>
        <begin position="427"/>
        <end position="445"/>
    </location>
</feature>
<name>A0A4Y9EK62_9SPHN</name>
<keyword evidence="5 9" id="KW-0812">Transmembrane</keyword>
<comment type="subcellular location">
    <subcellularLocation>
        <location evidence="1">Cell membrane</location>
        <topology evidence="1">Multi-pass membrane protein</topology>
    </subcellularLocation>
</comment>
<dbReference type="PANTHER" id="PTHR42770:SF18">
    <property type="entry name" value="ARGININE_AGMATINE ANTIPORTER"/>
    <property type="match status" value="1"/>
</dbReference>
<proteinExistence type="inferred from homology"/>
<comment type="similarity">
    <text evidence="2">Belongs to the amino acid-polyamine-organocation (APC) superfamily. Basic amino acid/polyamine antiporter (APA) (TC 2.A.3.2) family.</text>
</comment>